<proteinExistence type="predicted"/>
<organism evidence="1 2">
    <name type="scientific">Coemansia biformis</name>
    <dbReference type="NCBI Taxonomy" id="1286918"/>
    <lineage>
        <taxon>Eukaryota</taxon>
        <taxon>Fungi</taxon>
        <taxon>Fungi incertae sedis</taxon>
        <taxon>Zoopagomycota</taxon>
        <taxon>Kickxellomycotina</taxon>
        <taxon>Kickxellomycetes</taxon>
        <taxon>Kickxellales</taxon>
        <taxon>Kickxellaceae</taxon>
        <taxon>Coemansia</taxon>
    </lineage>
</organism>
<reference evidence="1" key="1">
    <citation type="submission" date="2022-07" db="EMBL/GenBank/DDBJ databases">
        <title>Phylogenomic reconstructions and comparative analyses of Kickxellomycotina fungi.</title>
        <authorList>
            <person name="Reynolds N.K."/>
            <person name="Stajich J.E."/>
            <person name="Barry K."/>
            <person name="Grigoriev I.V."/>
            <person name="Crous P."/>
            <person name="Smith M.E."/>
        </authorList>
    </citation>
    <scope>NUCLEOTIDE SEQUENCE</scope>
    <source>
        <strain evidence="1">BCRC 34381</strain>
    </source>
</reference>
<dbReference type="AlphaFoldDB" id="A0A9W7Y6W0"/>
<feature type="non-terminal residue" evidence="1">
    <location>
        <position position="89"/>
    </location>
</feature>
<protein>
    <submittedName>
        <fullName evidence="1">Uncharacterized protein</fullName>
    </submittedName>
</protein>
<sequence length="89" mass="9703">TNLGLIATAGCKDMVKSADITVYCSDSPIAGLTRVVEGMHEVAGEWKNVSKLAIAMDPTTFRHDYRDLIMADYEDDIRRTGNALAALMP</sequence>
<comment type="caution">
    <text evidence="1">The sequence shown here is derived from an EMBL/GenBank/DDBJ whole genome shotgun (WGS) entry which is preliminary data.</text>
</comment>
<dbReference type="Proteomes" id="UP001143981">
    <property type="component" value="Unassembled WGS sequence"/>
</dbReference>
<feature type="non-terminal residue" evidence="1">
    <location>
        <position position="1"/>
    </location>
</feature>
<keyword evidence="2" id="KW-1185">Reference proteome</keyword>
<evidence type="ECO:0000313" key="1">
    <source>
        <dbReference type="EMBL" id="KAJ1726178.1"/>
    </source>
</evidence>
<accession>A0A9W7Y6W0</accession>
<evidence type="ECO:0000313" key="2">
    <source>
        <dbReference type="Proteomes" id="UP001143981"/>
    </source>
</evidence>
<dbReference type="EMBL" id="JANBOI010001729">
    <property type="protein sequence ID" value="KAJ1726178.1"/>
    <property type="molecule type" value="Genomic_DNA"/>
</dbReference>
<name>A0A9W7Y6W0_9FUNG</name>
<gene>
    <name evidence="1" type="ORF">LPJ61_005367</name>
</gene>